<name>A0ACB9Q1T6_BAUVA</name>
<reference evidence="1 2" key="1">
    <citation type="journal article" date="2022" name="DNA Res.">
        <title>Chromosomal-level genome assembly of the orchid tree Bauhinia variegata (Leguminosae; Cercidoideae) supports the allotetraploid origin hypothesis of Bauhinia.</title>
        <authorList>
            <person name="Zhong Y."/>
            <person name="Chen Y."/>
            <person name="Zheng D."/>
            <person name="Pang J."/>
            <person name="Liu Y."/>
            <person name="Luo S."/>
            <person name="Meng S."/>
            <person name="Qian L."/>
            <person name="Wei D."/>
            <person name="Dai S."/>
            <person name="Zhou R."/>
        </authorList>
    </citation>
    <scope>NUCLEOTIDE SEQUENCE [LARGE SCALE GENOMIC DNA]</scope>
    <source>
        <strain evidence="1">BV-YZ2020</strain>
    </source>
</reference>
<evidence type="ECO:0000313" key="2">
    <source>
        <dbReference type="Proteomes" id="UP000828941"/>
    </source>
</evidence>
<evidence type="ECO:0000313" key="1">
    <source>
        <dbReference type="EMBL" id="KAI4354742.1"/>
    </source>
</evidence>
<protein>
    <submittedName>
        <fullName evidence="1">Uncharacterized protein</fullName>
    </submittedName>
</protein>
<accession>A0ACB9Q1T6</accession>
<organism evidence="1 2">
    <name type="scientific">Bauhinia variegata</name>
    <name type="common">Purple orchid tree</name>
    <name type="synonym">Phanera variegata</name>
    <dbReference type="NCBI Taxonomy" id="167791"/>
    <lineage>
        <taxon>Eukaryota</taxon>
        <taxon>Viridiplantae</taxon>
        <taxon>Streptophyta</taxon>
        <taxon>Embryophyta</taxon>
        <taxon>Tracheophyta</taxon>
        <taxon>Spermatophyta</taxon>
        <taxon>Magnoliopsida</taxon>
        <taxon>eudicotyledons</taxon>
        <taxon>Gunneridae</taxon>
        <taxon>Pentapetalae</taxon>
        <taxon>rosids</taxon>
        <taxon>fabids</taxon>
        <taxon>Fabales</taxon>
        <taxon>Fabaceae</taxon>
        <taxon>Cercidoideae</taxon>
        <taxon>Cercideae</taxon>
        <taxon>Bauhiniinae</taxon>
        <taxon>Bauhinia</taxon>
    </lineage>
</organism>
<comment type="caution">
    <text evidence="1">The sequence shown here is derived from an EMBL/GenBank/DDBJ whole genome shotgun (WGS) entry which is preliminary data.</text>
</comment>
<sequence>MPLSDLETICNPSSPQEGGISISLRDVPPAHYLFKVKSYSLLMNTKVEKYETDVFGAGGHKWRLVLYPSGNKTSNGKGYVSLYLAIADTEKHSNGWKVDVTFKLFVFEQKKNNYLTIQDADGEVKTYHEMKTEWGFDQLILLETLLDSSNGYLVEDSCVFGAEVFVISHSGKWESLSMIKEPAHGTFTWNMEKFSTLQDNYYYSKLFTVGERDWKLRVYPKGNASQNGNNLSFFLFLTNCDRFPPKRTVYAEYKLRILDQLNQKNYEKKASHWFCTSSNEWGFPSFISVSDLHKASNGYIKDDKLIVQVQILTLSVVKLSS</sequence>
<proteinExistence type="predicted"/>
<gene>
    <name evidence="1" type="ORF">L6164_003586</name>
</gene>
<dbReference type="Proteomes" id="UP000828941">
    <property type="component" value="Chromosome 2"/>
</dbReference>
<keyword evidence="2" id="KW-1185">Reference proteome</keyword>
<dbReference type="EMBL" id="CM039427">
    <property type="protein sequence ID" value="KAI4354742.1"/>
    <property type="molecule type" value="Genomic_DNA"/>
</dbReference>